<dbReference type="InterPro" id="IPR011251">
    <property type="entry name" value="Luciferase-like_dom"/>
</dbReference>
<gene>
    <name evidence="3" type="ORF">Ahu01nite_069230</name>
</gene>
<evidence type="ECO:0000313" key="4">
    <source>
        <dbReference type="Proteomes" id="UP000603200"/>
    </source>
</evidence>
<protein>
    <submittedName>
        <fullName evidence="3">LLM class F420-dependent oxidoreductase</fullName>
    </submittedName>
</protein>
<dbReference type="InterPro" id="IPR036661">
    <property type="entry name" value="Luciferase-like_sf"/>
</dbReference>
<dbReference type="RefSeq" id="WP_203840871.1">
    <property type="nucleotide sequence ID" value="NZ_BAAATV010000021.1"/>
</dbReference>
<dbReference type="Proteomes" id="UP000603200">
    <property type="component" value="Unassembled WGS sequence"/>
</dbReference>
<keyword evidence="4" id="KW-1185">Reference proteome</keyword>
<dbReference type="InterPro" id="IPR050564">
    <property type="entry name" value="F420-G6PD/mer"/>
</dbReference>
<dbReference type="PANTHER" id="PTHR43244:SF1">
    <property type="entry name" value="5,10-METHYLENETETRAHYDROMETHANOPTERIN REDUCTASE"/>
    <property type="match status" value="1"/>
</dbReference>
<accession>A0ABQ3ZZ14</accession>
<dbReference type="PANTHER" id="PTHR43244">
    <property type="match status" value="1"/>
</dbReference>
<evidence type="ECO:0000313" key="3">
    <source>
        <dbReference type="EMBL" id="GIE23821.1"/>
    </source>
</evidence>
<sequence length="291" mass="30900">MEIGRVGIWTNQFDQVRLSSALRAAAELEQLGYSALWLGELFGREALTQATLVLSATSAITVATGVASIHGRDATVMVQAQRTLHEAYGPRFLLGLGVGHPWTVSEMRGLPFGPRLPTMRAYLERLDEVSFGPPNAEKRPPRVLGAVGPGMLGLAASHADGALPMGMPVGHTRMARALMGPAAFLGVVLPVLPADRTGVGERVEDRAAARQYVVEALPNRAEMLRSLGYDLSAGPDGLVDDLVARGGVDEIGQRVREHLDAGADHVCLSVIGALPGELPLRQWRTLAALTA</sequence>
<evidence type="ECO:0000256" key="1">
    <source>
        <dbReference type="ARBA" id="ARBA00023002"/>
    </source>
</evidence>
<comment type="caution">
    <text evidence="3">The sequence shown here is derived from an EMBL/GenBank/DDBJ whole genome shotgun (WGS) entry which is preliminary data.</text>
</comment>
<name>A0ABQ3ZZ14_9ACTN</name>
<dbReference type="Pfam" id="PF00296">
    <property type="entry name" value="Bac_luciferase"/>
    <property type="match status" value="1"/>
</dbReference>
<keyword evidence="1" id="KW-0560">Oxidoreductase</keyword>
<dbReference type="CDD" id="cd01097">
    <property type="entry name" value="Tetrahydromethanopterin_reductase"/>
    <property type="match status" value="1"/>
</dbReference>
<organism evidence="3 4">
    <name type="scientific">Winogradskya humida</name>
    <dbReference type="NCBI Taxonomy" id="113566"/>
    <lineage>
        <taxon>Bacteria</taxon>
        <taxon>Bacillati</taxon>
        <taxon>Actinomycetota</taxon>
        <taxon>Actinomycetes</taxon>
        <taxon>Micromonosporales</taxon>
        <taxon>Micromonosporaceae</taxon>
        <taxon>Winogradskya</taxon>
    </lineage>
</organism>
<feature type="domain" description="Luciferase-like" evidence="2">
    <location>
        <begin position="16"/>
        <end position="177"/>
    </location>
</feature>
<reference evidence="3 4" key="1">
    <citation type="submission" date="2021-01" db="EMBL/GenBank/DDBJ databases">
        <title>Whole genome shotgun sequence of Actinoplanes humidus NBRC 14915.</title>
        <authorList>
            <person name="Komaki H."/>
            <person name="Tamura T."/>
        </authorList>
    </citation>
    <scope>NUCLEOTIDE SEQUENCE [LARGE SCALE GENOMIC DNA]</scope>
    <source>
        <strain evidence="3 4">NBRC 14915</strain>
    </source>
</reference>
<dbReference type="Gene3D" id="3.20.20.30">
    <property type="entry name" value="Luciferase-like domain"/>
    <property type="match status" value="1"/>
</dbReference>
<dbReference type="EMBL" id="BOMN01000098">
    <property type="protein sequence ID" value="GIE23821.1"/>
    <property type="molecule type" value="Genomic_DNA"/>
</dbReference>
<proteinExistence type="predicted"/>
<evidence type="ECO:0000259" key="2">
    <source>
        <dbReference type="Pfam" id="PF00296"/>
    </source>
</evidence>
<dbReference type="SUPFAM" id="SSF51679">
    <property type="entry name" value="Bacterial luciferase-like"/>
    <property type="match status" value="1"/>
</dbReference>